<dbReference type="Proteomes" id="UP000278804">
    <property type="component" value="Chromosome"/>
</dbReference>
<evidence type="ECO:0000313" key="2">
    <source>
        <dbReference type="Proteomes" id="UP000278804"/>
    </source>
</evidence>
<organism evidence="1 2">
    <name type="scientific">Erysipelothrix piscisicarius</name>
    <dbReference type="NCBI Taxonomy" id="2485784"/>
    <lineage>
        <taxon>Bacteria</taxon>
        <taxon>Bacillati</taxon>
        <taxon>Bacillota</taxon>
        <taxon>Erysipelotrichia</taxon>
        <taxon>Erysipelotrichales</taxon>
        <taxon>Erysipelotrichaceae</taxon>
        <taxon>Erysipelothrix</taxon>
    </lineage>
</organism>
<evidence type="ECO:0000313" key="1">
    <source>
        <dbReference type="EMBL" id="AZK44371.1"/>
    </source>
</evidence>
<dbReference type="KEGG" id="eri:EEI45_06110"/>
<reference evidence="1 2" key="1">
    <citation type="journal article" date="2020" name="Int. J. Syst. Evol. Microbiol.">
        <title>Description of Erysipelothrix piscisicarius sp. nov., an emergent fish pathogen, and assessment of virulence using a tiger barb (Puntigrus tetrazona) infection model.</title>
        <authorList>
            <person name="Pomaranski E.K."/>
            <person name="Griffin M.J."/>
            <person name="Camus A.C."/>
            <person name="Armwood A.R."/>
            <person name="Shelley J."/>
            <person name="Waldbieser G.C."/>
            <person name="LaFrentz B.R."/>
            <person name="Garcia J.C."/>
            <person name="Yanong R."/>
            <person name="Soto E."/>
        </authorList>
    </citation>
    <scope>NUCLEOTIDE SEQUENCE [LARGE SCALE GENOMIC DNA]</scope>
    <source>
        <strain evidence="1 2">15TAL0474</strain>
    </source>
</reference>
<dbReference type="RefSeq" id="WP_125164545.1">
    <property type="nucleotide sequence ID" value="NZ_CP034234.1"/>
</dbReference>
<keyword evidence="2" id="KW-1185">Reference proteome</keyword>
<gene>
    <name evidence="1" type="ORF">EEI45_06110</name>
</gene>
<dbReference type="AlphaFoldDB" id="A0A3Q8S2X0"/>
<sequence>MISQLEQFRLDKLAEAIEIQSVLSPKQAKVLALELYQEIDWDDVHVRSKSFQRLLTPLLHERNVMRSQHERTCSIKRGFKFKR</sequence>
<name>A0A3Q8S2X0_9FIRM</name>
<dbReference type="EMBL" id="CP034234">
    <property type="protein sequence ID" value="AZK44371.1"/>
    <property type="molecule type" value="Genomic_DNA"/>
</dbReference>
<protein>
    <submittedName>
        <fullName evidence="1">Penicillinase repressor</fullName>
    </submittedName>
</protein>
<accession>A0A3Q8S2X0</accession>
<proteinExistence type="predicted"/>